<dbReference type="EMBL" id="GBRH01269023">
    <property type="protein sequence ID" value="JAD28872.1"/>
    <property type="molecule type" value="Transcribed_RNA"/>
</dbReference>
<sequence>MGGESPPRREGSRRPR</sequence>
<reference evidence="1" key="1">
    <citation type="submission" date="2014-09" db="EMBL/GenBank/DDBJ databases">
        <authorList>
            <person name="Magalhaes I.L.F."/>
            <person name="Oliveira U."/>
            <person name="Santos F.R."/>
            <person name="Vidigal T.H.D.A."/>
            <person name="Brescovit A.D."/>
            <person name="Santos A.J."/>
        </authorList>
    </citation>
    <scope>NUCLEOTIDE SEQUENCE</scope>
    <source>
        <tissue evidence="1">Shoot tissue taken approximately 20 cm above the soil surface</tissue>
    </source>
</reference>
<evidence type="ECO:0000313" key="1">
    <source>
        <dbReference type="EMBL" id="JAD28872.1"/>
    </source>
</evidence>
<reference evidence="1" key="2">
    <citation type="journal article" date="2015" name="Data Brief">
        <title>Shoot transcriptome of the giant reed, Arundo donax.</title>
        <authorList>
            <person name="Barrero R.A."/>
            <person name="Guerrero F.D."/>
            <person name="Moolhuijzen P."/>
            <person name="Goolsby J.A."/>
            <person name="Tidwell J."/>
            <person name="Bellgard S.E."/>
            <person name="Bellgard M.I."/>
        </authorList>
    </citation>
    <scope>NUCLEOTIDE SEQUENCE</scope>
    <source>
        <tissue evidence="1">Shoot tissue taken approximately 20 cm above the soil surface</tissue>
    </source>
</reference>
<protein>
    <submittedName>
        <fullName evidence="1">Uncharacterized protein</fullName>
    </submittedName>
</protein>
<proteinExistence type="predicted"/>
<name>A0A0A8Z1Y1_ARUDO</name>
<organism evidence="1">
    <name type="scientific">Arundo donax</name>
    <name type="common">Giant reed</name>
    <name type="synonym">Donax arundinaceus</name>
    <dbReference type="NCBI Taxonomy" id="35708"/>
    <lineage>
        <taxon>Eukaryota</taxon>
        <taxon>Viridiplantae</taxon>
        <taxon>Streptophyta</taxon>
        <taxon>Embryophyta</taxon>
        <taxon>Tracheophyta</taxon>
        <taxon>Spermatophyta</taxon>
        <taxon>Magnoliopsida</taxon>
        <taxon>Liliopsida</taxon>
        <taxon>Poales</taxon>
        <taxon>Poaceae</taxon>
        <taxon>PACMAD clade</taxon>
        <taxon>Arundinoideae</taxon>
        <taxon>Arundineae</taxon>
        <taxon>Arundo</taxon>
    </lineage>
</organism>
<accession>A0A0A8Z1Y1</accession>
<dbReference type="AlphaFoldDB" id="A0A0A8Z1Y1"/>